<keyword evidence="2" id="KW-1185">Reference proteome</keyword>
<organism evidence="1 2">
    <name type="scientific">Maritimibacter alkaliphilus HTCC2654</name>
    <dbReference type="NCBI Taxonomy" id="314271"/>
    <lineage>
        <taxon>Bacteria</taxon>
        <taxon>Pseudomonadati</taxon>
        <taxon>Pseudomonadota</taxon>
        <taxon>Alphaproteobacteria</taxon>
        <taxon>Rhodobacterales</taxon>
        <taxon>Roseobacteraceae</taxon>
        <taxon>Maritimibacter</taxon>
    </lineage>
</organism>
<reference evidence="1 2" key="1">
    <citation type="journal article" date="2010" name="J. Bacteriol.">
        <title>Genome sequences of Pelagibaca bermudensis HTCC2601T and Maritimibacter alkaliphilus HTCC2654T, the type strains of two marine Roseobacter genera.</title>
        <authorList>
            <person name="Thrash J.C."/>
            <person name="Cho J.C."/>
            <person name="Ferriera S."/>
            <person name="Johnson J."/>
            <person name="Vergin K.L."/>
            <person name="Giovannoni S.J."/>
        </authorList>
    </citation>
    <scope>NUCLEOTIDE SEQUENCE [LARGE SCALE GENOMIC DNA]</scope>
    <source>
        <strain evidence="1 2">HTCC2654</strain>
    </source>
</reference>
<dbReference type="Proteomes" id="UP000002931">
    <property type="component" value="Unassembled WGS sequence"/>
</dbReference>
<sequence>MHAIGMDGAMTEIAKAETRPMIRQGFANVETALSVIESIRLTRVPMSIFVSDDMVIVLYLLTSQLT</sequence>
<protein>
    <submittedName>
        <fullName evidence="1">Uncharacterized protein</fullName>
    </submittedName>
</protein>
<accession>A3VBG9</accession>
<dbReference type="HOGENOM" id="CLU_2826038_0_0_5"/>
<dbReference type="AlphaFoldDB" id="A3VBG9"/>
<comment type="caution">
    <text evidence="1">The sequence shown here is derived from an EMBL/GenBank/DDBJ whole genome shotgun (WGS) entry which is preliminary data.</text>
</comment>
<proteinExistence type="predicted"/>
<evidence type="ECO:0000313" key="1">
    <source>
        <dbReference type="EMBL" id="EAQ14302.1"/>
    </source>
</evidence>
<name>A3VBG9_9RHOB</name>
<evidence type="ECO:0000313" key="2">
    <source>
        <dbReference type="Proteomes" id="UP000002931"/>
    </source>
</evidence>
<gene>
    <name evidence="1" type="ORF">RB2654_16571</name>
</gene>
<dbReference type="EMBL" id="AAMT01000002">
    <property type="protein sequence ID" value="EAQ14302.1"/>
    <property type="molecule type" value="Genomic_DNA"/>
</dbReference>